<proteinExistence type="predicted"/>
<sequence length="204" mass="24283">MRNATGFLNKEFPFVYLGCPIFVGRKRIVYFDGLVSKISKRLNGWQGKILSHGVKLTLVEHTLQAIPTCILAAMNPPKATYKTLKRYFANFFWGATNDKSKYHWSSWGNLCYPKEDRGGWNWHQMSARHWRHITIKRWWNFRTQQNLWTNFLRAKYCSRGHPVVFKGATKQSHIWRDMMKIRGKAETNICWMINRGDCSFWWDN</sequence>
<keyword evidence="1" id="KW-1185">Reference proteome</keyword>
<evidence type="ECO:0000313" key="1">
    <source>
        <dbReference type="Proteomes" id="UP000790787"/>
    </source>
</evidence>
<organism evidence="1 2">
    <name type="scientific">Nicotiana tabacum</name>
    <name type="common">Common tobacco</name>
    <dbReference type="NCBI Taxonomy" id="4097"/>
    <lineage>
        <taxon>Eukaryota</taxon>
        <taxon>Viridiplantae</taxon>
        <taxon>Streptophyta</taxon>
        <taxon>Embryophyta</taxon>
        <taxon>Tracheophyta</taxon>
        <taxon>Spermatophyta</taxon>
        <taxon>Magnoliopsida</taxon>
        <taxon>eudicotyledons</taxon>
        <taxon>Gunneridae</taxon>
        <taxon>Pentapetalae</taxon>
        <taxon>asterids</taxon>
        <taxon>lamiids</taxon>
        <taxon>Solanales</taxon>
        <taxon>Solanaceae</taxon>
        <taxon>Nicotianoideae</taxon>
        <taxon>Nicotianeae</taxon>
        <taxon>Nicotiana</taxon>
    </lineage>
</organism>
<protein>
    <submittedName>
        <fullName evidence="2">Uncharacterized protein LOC142174546</fullName>
    </submittedName>
</protein>
<dbReference type="Proteomes" id="UP000790787">
    <property type="component" value="Chromosome 20"/>
</dbReference>
<gene>
    <name evidence="2" type="primary">LOC142174546</name>
</gene>
<evidence type="ECO:0000313" key="2">
    <source>
        <dbReference type="RefSeq" id="XP_075096461.1"/>
    </source>
</evidence>
<name>A0AC58TGY3_TOBAC</name>
<reference evidence="1" key="1">
    <citation type="journal article" date="2014" name="Nat. Commun.">
        <title>The tobacco genome sequence and its comparison with those of tomato and potato.</title>
        <authorList>
            <person name="Sierro N."/>
            <person name="Battey J.N."/>
            <person name="Ouadi S."/>
            <person name="Bakaher N."/>
            <person name="Bovet L."/>
            <person name="Willig A."/>
            <person name="Goepfert S."/>
            <person name="Peitsch M.C."/>
            <person name="Ivanov N.V."/>
        </authorList>
    </citation>
    <scope>NUCLEOTIDE SEQUENCE [LARGE SCALE GENOMIC DNA]</scope>
</reference>
<dbReference type="RefSeq" id="XP_075096461.1">
    <property type="nucleotide sequence ID" value="XM_075240360.1"/>
</dbReference>
<reference evidence="2" key="2">
    <citation type="submission" date="2025-08" db="UniProtKB">
        <authorList>
            <consortium name="RefSeq"/>
        </authorList>
    </citation>
    <scope>IDENTIFICATION</scope>
    <source>
        <tissue evidence="2">Leaf</tissue>
    </source>
</reference>
<accession>A0AC58TGY3</accession>